<evidence type="ECO:0000313" key="3">
    <source>
        <dbReference type="Proteomes" id="UP000249577"/>
    </source>
</evidence>
<dbReference type="InterPro" id="IPR002716">
    <property type="entry name" value="PIN_dom"/>
</dbReference>
<accession>A0A2W5M7U0</accession>
<dbReference type="PANTHER" id="PTHR36173">
    <property type="entry name" value="RIBONUCLEASE VAPC16-RELATED"/>
    <property type="match status" value="1"/>
</dbReference>
<comment type="caution">
    <text evidence="2">The sequence shown here is derived from an EMBL/GenBank/DDBJ whole genome shotgun (WGS) entry which is preliminary data.</text>
</comment>
<organism evidence="2 3">
    <name type="scientific">Ancylobacter novellus</name>
    <name type="common">Thiobacillus novellus</name>
    <dbReference type="NCBI Taxonomy" id="921"/>
    <lineage>
        <taxon>Bacteria</taxon>
        <taxon>Pseudomonadati</taxon>
        <taxon>Pseudomonadota</taxon>
        <taxon>Alphaproteobacteria</taxon>
        <taxon>Hyphomicrobiales</taxon>
        <taxon>Xanthobacteraceae</taxon>
        <taxon>Ancylobacter</taxon>
    </lineage>
</organism>
<dbReference type="InterPro" id="IPR052919">
    <property type="entry name" value="TA_system_RNase"/>
</dbReference>
<dbReference type="AlphaFoldDB" id="A0A2W5M7U0"/>
<dbReference type="CDD" id="cd09872">
    <property type="entry name" value="PIN_Sll0205-like"/>
    <property type="match status" value="1"/>
</dbReference>
<dbReference type="Gene3D" id="3.40.50.1010">
    <property type="entry name" value="5'-nuclease"/>
    <property type="match status" value="1"/>
</dbReference>
<sequence>MLLDSNAFLFWGLDLDIVTPAAASAIEDADELFISMASIWELEIKRGGGRLKVELDWPSFLADRLTLVPIDIEDAVAARSLPLHHRDPFDRMIIAQAKRRGLPVVTRDRSFEHYGVPVIWA</sequence>
<dbReference type="SUPFAM" id="SSF88723">
    <property type="entry name" value="PIN domain-like"/>
    <property type="match status" value="1"/>
</dbReference>
<evidence type="ECO:0000259" key="1">
    <source>
        <dbReference type="Pfam" id="PF01850"/>
    </source>
</evidence>
<gene>
    <name evidence="2" type="ORF">DI565_08230</name>
</gene>
<evidence type="ECO:0000313" key="2">
    <source>
        <dbReference type="EMBL" id="PZQ15817.1"/>
    </source>
</evidence>
<dbReference type="InterPro" id="IPR029060">
    <property type="entry name" value="PIN-like_dom_sf"/>
</dbReference>
<reference evidence="2 3" key="1">
    <citation type="submission" date="2017-08" db="EMBL/GenBank/DDBJ databases">
        <title>Infants hospitalized years apart are colonized by the same room-sourced microbial strains.</title>
        <authorList>
            <person name="Brooks B."/>
            <person name="Olm M.R."/>
            <person name="Firek B.A."/>
            <person name="Baker R."/>
            <person name="Thomas B.C."/>
            <person name="Morowitz M.J."/>
            <person name="Banfield J.F."/>
        </authorList>
    </citation>
    <scope>NUCLEOTIDE SEQUENCE [LARGE SCALE GENOMIC DNA]</scope>
    <source>
        <strain evidence="2">S2_005_003_R2_43</strain>
    </source>
</reference>
<feature type="domain" description="PIN" evidence="1">
    <location>
        <begin position="1"/>
        <end position="115"/>
    </location>
</feature>
<proteinExistence type="predicted"/>
<protein>
    <submittedName>
        <fullName evidence="2">PIN domain nuclease</fullName>
    </submittedName>
</protein>
<dbReference type="PANTHER" id="PTHR36173:SF2">
    <property type="entry name" value="RIBONUCLEASE VAPC16"/>
    <property type="match status" value="1"/>
</dbReference>
<dbReference type="InterPro" id="IPR041705">
    <property type="entry name" value="PIN_Sll0205"/>
</dbReference>
<dbReference type="EMBL" id="QFPN01000004">
    <property type="protein sequence ID" value="PZQ15817.1"/>
    <property type="molecule type" value="Genomic_DNA"/>
</dbReference>
<name>A0A2W5M7U0_ANCNO</name>
<dbReference type="Pfam" id="PF01850">
    <property type="entry name" value="PIN"/>
    <property type="match status" value="1"/>
</dbReference>
<dbReference type="Proteomes" id="UP000249577">
    <property type="component" value="Unassembled WGS sequence"/>
</dbReference>